<evidence type="ECO:0000256" key="2">
    <source>
        <dbReference type="ARBA" id="ARBA00022801"/>
    </source>
</evidence>
<dbReference type="AlphaFoldDB" id="Q0FPH4"/>
<evidence type="ECO:0000313" key="5">
    <source>
        <dbReference type="Proteomes" id="UP000006230"/>
    </source>
</evidence>
<dbReference type="OrthoDB" id="5372081at2"/>
<dbReference type="NCBIfam" id="TIGR00666">
    <property type="entry name" value="PBP4"/>
    <property type="match status" value="1"/>
</dbReference>
<comment type="similarity">
    <text evidence="1">Belongs to the peptidase S13 family.</text>
</comment>
<comment type="caution">
    <text evidence="4">The sequence shown here is derived from an EMBL/GenBank/DDBJ whole genome shotgun (WGS) entry which is preliminary data.</text>
</comment>
<gene>
    <name evidence="4" type="ORF">R2601_11304</name>
</gene>
<keyword evidence="5" id="KW-1185">Reference proteome</keyword>
<sequence>MKHGISRRAFLTSLAAAGAGAALPAWADAPTASLRPVARGEDIRLRTLKSAEELIDAARLDGTVGFAVINLATGAVIEQHAGAAGMPPASVAKALTASYALDTLGPDYRFPTEILATGPVNEGVVDGDLVLLGGGDPTLDTDGLGELAVQLKEKGITGVTGKFLVCGSALPFTRTIDPGQPAHLGYSPALSGLNLNFNRVHFEWAKASDGYDITMDAPSATLRPAVRMARMGVVSRQGPVYTYSDGGARDEWTVARGALGNGGSRWLPVRKPELYAGEVFQALAEFRGVTLPTPEVVLERPEGETLARRESGVLLEILRDMLKYSTNLTAEIVGQTATRVRTGMVTSLETSAAAMNAWAREELGLVNVALVDHSGLSGLSRIAAVDMATAMKEVRTRLELKPLLKSFRMRGELNGGGGEHPVKVLAKTGTLNFVSGLSGFAELPDGSELAFAIFCGDIPRREALSMEQRERPDGARSWNSRAKVLQSRLIERWAVLASA</sequence>
<name>Q0FPH4_SALBH</name>
<dbReference type="PROSITE" id="PS51318">
    <property type="entry name" value="TAT"/>
    <property type="match status" value="1"/>
</dbReference>
<dbReference type="PANTHER" id="PTHR30023:SF0">
    <property type="entry name" value="PENICILLIN-SENSITIVE CARBOXYPEPTIDASE A"/>
    <property type="match status" value="1"/>
</dbReference>
<dbReference type="EMBL" id="AATQ01000018">
    <property type="protein sequence ID" value="EAU46054.1"/>
    <property type="molecule type" value="Genomic_DNA"/>
</dbReference>
<organism evidence="4 5">
    <name type="scientific">Salipiger bermudensis (strain DSM 26914 / JCM 13377 / KCTC 12554 / HTCC2601)</name>
    <name type="common">Pelagibaca bermudensis</name>
    <dbReference type="NCBI Taxonomy" id="314265"/>
    <lineage>
        <taxon>Bacteria</taxon>
        <taxon>Pseudomonadati</taxon>
        <taxon>Pseudomonadota</taxon>
        <taxon>Alphaproteobacteria</taxon>
        <taxon>Rhodobacterales</taxon>
        <taxon>Roseobacteraceae</taxon>
        <taxon>Salipiger</taxon>
    </lineage>
</organism>
<evidence type="ECO:0000256" key="3">
    <source>
        <dbReference type="SAM" id="SignalP"/>
    </source>
</evidence>
<keyword evidence="2" id="KW-0378">Hydrolase</keyword>
<protein>
    <submittedName>
        <fullName evidence="4">Possible penicillin binding protein</fullName>
    </submittedName>
</protein>
<dbReference type="Pfam" id="PF02113">
    <property type="entry name" value="Peptidase_S13"/>
    <property type="match status" value="1"/>
</dbReference>
<feature type="chain" id="PRO_5004171836" evidence="3">
    <location>
        <begin position="28"/>
        <end position="499"/>
    </location>
</feature>
<accession>Q0FPH4</accession>
<dbReference type="InterPro" id="IPR012338">
    <property type="entry name" value="Beta-lactam/transpept-like"/>
</dbReference>
<dbReference type="HOGENOM" id="CLU_536242_0_0_5"/>
<proteinExistence type="inferred from homology"/>
<reference evidence="4 5" key="1">
    <citation type="journal article" date="2010" name="J. Bacteriol.">
        <title>Genome sequences of Pelagibaca bermudensis HTCC2601T and Maritimibacter alkaliphilus HTCC2654T, the type strains of two marine Roseobacter genera.</title>
        <authorList>
            <person name="Thrash J.C."/>
            <person name="Cho J.C."/>
            <person name="Ferriera S."/>
            <person name="Johnson J."/>
            <person name="Vergin K.L."/>
            <person name="Giovannoni S.J."/>
        </authorList>
    </citation>
    <scope>NUCLEOTIDE SEQUENCE [LARGE SCALE GENOMIC DNA]</scope>
    <source>
        <strain evidence="5">DSM 26914 / JCM 13377 / KCTC 12554 / HTCC2601</strain>
    </source>
</reference>
<dbReference type="STRING" id="314265.R2601_11304"/>
<dbReference type="PANTHER" id="PTHR30023">
    <property type="entry name" value="D-ALANYL-D-ALANINE CARBOXYPEPTIDASE"/>
    <property type="match status" value="1"/>
</dbReference>
<dbReference type="GO" id="GO:0000270">
    <property type="term" value="P:peptidoglycan metabolic process"/>
    <property type="evidence" value="ECO:0007669"/>
    <property type="project" value="TreeGrafter"/>
</dbReference>
<dbReference type="Gene3D" id="3.40.710.10">
    <property type="entry name" value="DD-peptidase/beta-lactamase superfamily"/>
    <property type="match status" value="2"/>
</dbReference>
<dbReference type="eggNOG" id="COG2027">
    <property type="taxonomic scope" value="Bacteria"/>
</dbReference>
<dbReference type="GO" id="GO:0004185">
    <property type="term" value="F:serine-type carboxypeptidase activity"/>
    <property type="evidence" value="ECO:0007669"/>
    <property type="project" value="InterPro"/>
</dbReference>
<dbReference type="InterPro" id="IPR000667">
    <property type="entry name" value="Peptidase_S13"/>
</dbReference>
<dbReference type="SUPFAM" id="SSF56601">
    <property type="entry name" value="beta-lactamase/transpeptidase-like"/>
    <property type="match status" value="1"/>
</dbReference>
<evidence type="ECO:0000313" key="4">
    <source>
        <dbReference type="EMBL" id="EAU46054.1"/>
    </source>
</evidence>
<evidence type="ECO:0000256" key="1">
    <source>
        <dbReference type="ARBA" id="ARBA00006096"/>
    </source>
</evidence>
<dbReference type="GO" id="GO:0006508">
    <property type="term" value="P:proteolysis"/>
    <property type="evidence" value="ECO:0007669"/>
    <property type="project" value="InterPro"/>
</dbReference>
<dbReference type="Gene3D" id="3.50.80.20">
    <property type="entry name" value="D-Ala-D-Ala carboxypeptidase C, peptidase S13"/>
    <property type="match status" value="1"/>
</dbReference>
<dbReference type="PRINTS" id="PR00922">
    <property type="entry name" value="DADACBPTASE3"/>
</dbReference>
<feature type="signal peptide" evidence="3">
    <location>
        <begin position="1"/>
        <end position="27"/>
    </location>
</feature>
<dbReference type="Proteomes" id="UP000006230">
    <property type="component" value="Unassembled WGS sequence"/>
</dbReference>
<dbReference type="InterPro" id="IPR006311">
    <property type="entry name" value="TAT_signal"/>
</dbReference>
<keyword evidence="3" id="KW-0732">Signal</keyword>
<dbReference type="RefSeq" id="WP_007793851.1">
    <property type="nucleotide sequence ID" value="NZ_DS022276.1"/>
</dbReference>